<protein>
    <recommendedName>
        <fullName evidence="1">DUF8001 domain-containing protein</fullName>
    </recommendedName>
</protein>
<reference evidence="2 3" key="1">
    <citation type="submission" date="2016-11" db="EMBL/GenBank/DDBJ databases">
        <authorList>
            <person name="Jaros S."/>
            <person name="Januszkiewicz K."/>
            <person name="Wedrychowicz H."/>
        </authorList>
    </citation>
    <scope>NUCLEOTIDE SEQUENCE [LARGE SCALE GENOMIC DNA]</scope>
    <source>
        <strain evidence="2 3">DSM 9297</strain>
    </source>
</reference>
<keyword evidence="3" id="KW-1185">Reference proteome</keyword>
<sequence length="88" mass="9816">MTPLEVDAGELTAAEIIDALQQGQRVVVTADLFGSEQTLTLRHDGETYYCDTPTRLHKHDDEAGMIGCIEKMGYARDDAESPDHEREH</sequence>
<dbReference type="OrthoDB" id="258836at2157"/>
<proteinExistence type="predicted"/>
<name>A0A1M5QDA4_9EURY</name>
<dbReference type="Proteomes" id="UP000184357">
    <property type="component" value="Unassembled WGS sequence"/>
</dbReference>
<dbReference type="EMBL" id="FQWV01000004">
    <property type="protein sequence ID" value="SHH12047.1"/>
    <property type="molecule type" value="Genomic_DNA"/>
</dbReference>
<dbReference type="InterPro" id="IPR058314">
    <property type="entry name" value="DUF8001"/>
</dbReference>
<dbReference type="AlphaFoldDB" id="A0A1M5QDA4"/>
<dbReference type="RefSeq" id="WP_073308779.1">
    <property type="nucleotide sequence ID" value="NZ_FQWV01000004.1"/>
</dbReference>
<organism evidence="2 3">
    <name type="scientific">Halobaculum gomorrense</name>
    <dbReference type="NCBI Taxonomy" id="43928"/>
    <lineage>
        <taxon>Archaea</taxon>
        <taxon>Methanobacteriati</taxon>
        <taxon>Methanobacteriota</taxon>
        <taxon>Stenosarchaea group</taxon>
        <taxon>Halobacteria</taxon>
        <taxon>Halobacteriales</taxon>
        <taxon>Haloferacaceae</taxon>
        <taxon>Halobaculum</taxon>
    </lineage>
</organism>
<gene>
    <name evidence="2" type="ORF">SAMN05443636_1853</name>
</gene>
<evidence type="ECO:0000313" key="2">
    <source>
        <dbReference type="EMBL" id="SHH12047.1"/>
    </source>
</evidence>
<accession>A0A1M5QDA4</accession>
<evidence type="ECO:0000313" key="3">
    <source>
        <dbReference type="Proteomes" id="UP000184357"/>
    </source>
</evidence>
<feature type="domain" description="DUF8001" evidence="1">
    <location>
        <begin position="2"/>
        <end position="76"/>
    </location>
</feature>
<dbReference type="STRING" id="43928.SAMN05443636_1853"/>
<dbReference type="Pfam" id="PF26008">
    <property type="entry name" value="DUF8001"/>
    <property type="match status" value="1"/>
</dbReference>
<evidence type="ECO:0000259" key="1">
    <source>
        <dbReference type="Pfam" id="PF26008"/>
    </source>
</evidence>